<keyword evidence="4" id="KW-0472">Membrane</keyword>
<evidence type="ECO:0000256" key="3">
    <source>
        <dbReference type="ARBA" id="ARBA00023163"/>
    </source>
</evidence>
<keyword evidence="1" id="KW-0805">Transcription regulation</keyword>
<comment type="caution">
    <text evidence="6">The sequence shown here is derived from an EMBL/GenBank/DDBJ whole genome shotgun (WGS) entry which is preliminary data.</text>
</comment>
<dbReference type="InterPro" id="IPR047057">
    <property type="entry name" value="MerR_fam"/>
</dbReference>
<keyword evidence="2 6" id="KW-0238">DNA-binding</keyword>
<dbReference type="AlphaFoldDB" id="A0A2Y9BKG0"/>
<dbReference type="SUPFAM" id="SSF46955">
    <property type="entry name" value="Putative DNA-binding domain"/>
    <property type="match status" value="1"/>
</dbReference>
<feature type="domain" description="HTH merR-type" evidence="5">
    <location>
        <begin position="1"/>
        <end position="69"/>
    </location>
</feature>
<dbReference type="GO" id="GO:0003677">
    <property type="term" value="F:DNA binding"/>
    <property type="evidence" value="ECO:0007669"/>
    <property type="project" value="UniProtKB-KW"/>
</dbReference>
<dbReference type="GO" id="GO:0003700">
    <property type="term" value="F:DNA-binding transcription factor activity"/>
    <property type="evidence" value="ECO:0007669"/>
    <property type="project" value="InterPro"/>
</dbReference>
<dbReference type="PANTHER" id="PTHR30204">
    <property type="entry name" value="REDOX-CYCLING DRUG-SENSING TRANSCRIPTIONAL ACTIVATOR SOXR"/>
    <property type="match status" value="1"/>
</dbReference>
<dbReference type="Gene3D" id="1.10.1660.10">
    <property type="match status" value="1"/>
</dbReference>
<keyword evidence="4" id="KW-1133">Transmembrane helix</keyword>
<dbReference type="SMART" id="SM00422">
    <property type="entry name" value="HTH_MERR"/>
    <property type="match status" value="1"/>
</dbReference>
<dbReference type="Proteomes" id="UP000245845">
    <property type="component" value="Unassembled WGS sequence"/>
</dbReference>
<protein>
    <submittedName>
        <fullName evidence="6">DNA-binding transcriptional MerR regulator</fullName>
    </submittedName>
</protein>
<evidence type="ECO:0000313" key="6">
    <source>
        <dbReference type="EMBL" id="PWJ23202.1"/>
    </source>
</evidence>
<keyword evidence="7" id="KW-1185">Reference proteome</keyword>
<dbReference type="EMBL" id="QGDL01000015">
    <property type="protein sequence ID" value="PWJ23202.1"/>
    <property type="molecule type" value="Genomic_DNA"/>
</dbReference>
<keyword evidence="4" id="KW-0812">Transmembrane</keyword>
<feature type="transmembrane region" description="Helical" evidence="4">
    <location>
        <begin position="176"/>
        <end position="196"/>
    </location>
</feature>
<dbReference type="PROSITE" id="PS50937">
    <property type="entry name" value="HTH_MERR_2"/>
    <property type="match status" value="1"/>
</dbReference>
<evidence type="ECO:0000313" key="7">
    <source>
        <dbReference type="Proteomes" id="UP000245845"/>
    </source>
</evidence>
<dbReference type="RefSeq" id="WP_181368817.1">
    <property type="nucleotide sequence ID" value="NZ_BAAACK010000023.1"/>
</dbReference>
<reference evidence="6 7" key="1">
    <citation type="submission" date="2018-05" db="EMBL/GenBank/DDBJ databases">
        <title>The Hungate 1000. A catalogue of reference genomes from the rumen microbiome.</title>
        <authorList>
            <person name="Kelly W."/>
        </authorList>
    </citation>
    <scope>NUCLEOTIDE SEQUENCE [LARGE SCALE GENOMIC DNA]</scope>
    <source>
        <strain evidence="6 7">NLAE-zl-C242</strain>
    </source>
</reference>
<gene>
    <name evidence="6" type="ORF">A8806_115136</name>
</gene>
<proteinExistence type="predicted"/>
<dbReference type="Pfam" id="PF13411">
    <property type="entry name" value="MerR_1"/>
    <property type="match status" value="1"/>
</dbReference>
<dbReference type="PANTHER" id="PTHR30204:SF94">
    <property type="entry name" value="HEAVY METAL-DEPENDENT TRANSCRIPTIONAL REGULATOR HI_0293-RELATED"/>
    <property type="match status" value="1"/>
</dbReference>
<feature type="transmembrane region" description="Helical" evidence="4">
    <location>
        <begin position="142"/>
        <end position="161"/>
    </location>
</feature>
<dbReference type="CDD" id="cd00592">
    <property type="entry name" value="HTH_MerR-like"/>
    <property type="match status" value="1"/>
</dbReference>
<dbReference type="InterPro" id="IPR009061">
    <property type="entry name" value="DNA-bd_dom_put_sf"/>
</dbReference>
<dbReference type="InterPro" id="IPR000551">
    <property type="entry name" value="MerR-type_HTH_dom"/>
</dbReference>
<sequence length="221" mass="25783">MNIKEVEKEVGIRKANIRYYEEQGLVTPMRNAENNYRDYSEEDVICLKKIKVLRLLGISVAEIKAVQNRDTALNTVVQSRISEIEKEVEQLGELEEMCRMFLAHDQTYDTLDISLLDTRECLSIQKGAVFMKIDRCRNYQEALRRSEVIMTCFIFLGLIPTGENVQRLFHYSLPEWIRWIGFAGACVTGIINIVLYRKMYSTQKNDWERAEENLAAKARRS</sequence>
<evidence type="ECO:0000259" key="5">
    <source>
        <dbReference type="PROSITE" id="PS50937"/>
    </source>
</evidence>
<evidence type="ECO:0000256" key="4">
    <source>
        <dbReference type="SAM" id="Phobius"/>
    </source>
</evidence>
<organism evidence="6 7">
    <name type="scientific">Faecalicatena orotica</name>
    <dbReference type="NCBI Taxonomy" id="1544"/>
    <lineage>
        <taxon>Bacteria</taxon>
        <taxon>Bacillati</taxon>
        <taxon>Bacillota</taxon>
        <taxon>Clostridia</taxon>
        <taxon>Lachnospirales</taxon>
        <taxon>Lachnospiraceae</taxon>
        <taxon>Faecalicatena</taxon>
    </lineage>
</organism>
<evidence type="ECO:0000256" key="1">
    <source>
        <dbReference type="ARBA" id="ARBA00023015"/>
    </source>
</evidence>
<name>A0A2Y9BKG0_9FIRM</name>
<evidence type="ECO:0000256" key="2">
    <source>
        <dbReference type="ARBA" id="ARBA00023125"/>
    </source>
</evidence>
<accession>A0A2Y9BKG0</accession>
<keyword evidence="3" id="KW-0804">Transcription</keyword>